<dbReference type="Proteomes" id="UP000827889">
    <property type="component" value="Chromosome 11"/>
</dbReference>
<evidence type="ECO:0000313" key="1">
    <source>
        <dbReference type="Proteomes" id="UP000827889"/>
    </source>
</evidence>
<name>A0A8B8QDL3_9MYRT</name>
<dbReference type="PANTHER" id="PTHR33116">
    <property type="entry name" value="REVERSE TRANSCRIPTASE ZINC-BINDING DOMAIN-CONTAINING PROTEIN-RELATED-RELATED"/>
    <property type="match status" value="1"/>
</dbReference>
<organism evidence="1 2">
    <name type="scientific">Rhodamnia argentea</name>
    <dbReference type="NCBI Taxonomy" id="178133"/>
    <lineage>
        <taxon>Eukaryota</taxon>
        <taxon>Viridiplantae</taxon>
        <taxon>Streptophyta</taxon>
        <taxon>Embryophyta</taxon>
        <taxon>Tracheophyta</taxon>
        <taxon>Spermatophyta</taxon>
        <taxon>Magnoliopsida</taxon>
        <taxon>eudicotyledons</taxon>
        <taxon>Gunneridae</taxon>
        <taxon>Pentapetalae</taxon>
        <taxon>rosids</taxon>
        <taxon>malvids</taxon>
        <taxon>Myrtales</taxon>
        <taxon>Myrtaceae</taxon>
        <taxon>Myrtoideae</taxon>
        <taxon>Myrteae</taxon>
        <taxon>Australasian group</taxon>
        <taxon>Rhodamnia</taxon>
    </lineage>
</organism>
<protein>
    <submittedName>
        <fullName evidence="2">Uncharacterized mitochondrial protein AtMg00310-like</fullName>
    </submittedName>
</protein>
<dbReference type="RefSeq" id="XP_030544633.1">
    <property type="nucleotide sequence ID" value="XM_030688773.2"/>
</dbReference>
<dbReference type="AlphaFoldDB" id="A0A8B8QDL3"/>
<proteinExistence type="predicted"/>
<dbReference type="KEGG" id="rarg:115751068"/>
<keyword evidence="1" id="KW-1185">Reference proteome</keyword>
<evidence type="ECO:0000313" key="2">
    <source>
        <dbReference type="RefSeq" id="XP_030544633.1"/>
    </source>
</evidence>
<reference evidence="2" key="1">
    <citation type="submission" date="2025-08" db="UniProtKB">
        <authorList>
            <consortium name="RefSeq"/>
        </authorList>
    </citation>
    <scope>IDENTIFICATION</scope>
    <source>
        <tissue evidence="2">Leaf</tissue>
    </source>
</reference>
<dbReference type="GeneID" id="115751068"/>
<sequence length="181" mass="20670">MKLEGWKEKLLSKAGKETLIKTVVQVLPQHAMSIFKIPISVCKAIIEQKTANFWGKQNSQNWRKWEMLKKSKIDGGLGFRDLITFDKAMLGKQVWRLAQNPSSLWSRIFKGIYFPNCDLWAAKRGARPSWGWQSLLTGRDSINPEIRWAISNGKRINIREQKWLPPGVLGGPANRGDPRTG</sequence>
<gene>
    <name evidence="2" type="primary">LOC115751068</name>
</gene>
<accession>A0A8B8QDL3</accession>
<dbReference type="OrthoDB" id="1938246at2759"/>
<dbReference type="PANTHER" id="PTHR33116:SF86">
    <property type="entry name" value="REVERSE TRANSCRIPTASE DOMAIN-CONTAINING PROTEIN"/>
    <property type="match status" value="1"/>
</dbReference>